<dbReference type="SUPFAM" id="SSF144083">
    <property type="entry name" value="Magnesium transport protein CorA, transmembrane region"/>
    <property type="match status" value="1"/>
</dbReference>
<reference evidence="6" key="1">
    <citation type="submission" date="2019-01" db="EMBL/GenBank/DDBJ databases">
        <title>Colletotrichum abscissum LGMF1257.</title>
        <authorList>
            <person name="Baroncelli R."/>
        </authorList>
    </citation>
    <scope>NUCLEOTIDE SEQUENCE</scope>
    <source>
        <strain evidence="6">Ca142</strain>
    </source>
</reference>
<sequence>MRSIGTPAEWRLWLENDTPSLHKDSGLVLIIARRPYVPSIKLYDGGSSPNAQSLRSVPESFDEKFGPLSSTSNGTWSSHSIANIECQAGTSELPKGGKREVRQLPFDQNTFRDICDRFFIHSSIARVINRADVPVLSRFFVTMRLEDSDPTGQTAIGMRPTRSQTAALLNSITVYQCRSSNTWADDMALTATHFPQSNLTYAVLFGCTAEAERNVISRLSRATDHAFYPLLLPGIFAELERDRMAKVVTETVDAIEGAIFELGTGNPVEGEEVLEEDKIDMRHSRRSAWLNTTFLRNSLRAWKGQLRKMADHVAELSSLHRGQKIDGVYRQLKKEEEQKKTDISLDRTELMIYDRIQALIEEFEDRIQECTMSVEGMTIATQWAQGDTNVDIATATGRDSRQMRSIAVVTMVFLPGTFFATLFSMSFFNWSPDDSQSSVVSSYIWVYFLVTGVFTISTLLLWWYFLSSRRKKYRSCSFATYLLKV</sequence>
<evidence type="ECO:0000256" key="2">
    <source>
        <dbReference type="ARBA" id="ARBA00022692"/>
    </source>
</evidence>
<accession>A0A9Q0B1G8</accession>
<comment type="caution">
    <text evidence="6">The sequence shown here is derived from an EMBL/GenBank/DDBJ whole genome shotgun (WGS) entry which is preliminary data.</text>
</comment>
<evidence type="ECO:0000256" key="4">
    <source>
        <dbReference type="ARBA" id="ARBA00023136"/>
    </source>
</evidence>
<dbReference type="OrthoDB" id="3561681at2759"/>
<dbReference type="Proteomes" id="UP001056436">
    <property type="component" value="Unassembled WGS sequence"/>
</dbReference>
<evidence type="ECO:0000313" key="7">
    <source>
        <dbReference type="Proteomes" id="UP001056436"/>
    </source>
</evidence>
<dbReference type="Gene3D" id="1.20.58.340">
    <property type="entry name" value="Magnesium transport protein CorA, transmembrane region"/>
    <property type="match status" value="1"/>
</dbReference>
<comment type="subcellular location">
    <subcellularLocation>
        <location evidence="1">Membrane</location>
        <topology evidence="1">Multi-pass membrane protein</topology>
    </subcellularLocation>
</comment>
<evidence type="ECO:0000256" key="5">
    <source>
        <dbReference type="SAM" id="Phobius"/>
    </source>
</evidence>
<protein>
    <recommendedName>
        <fullName evidence="8">Protein kinase</fullName>
    </recommendedName>
</protein>
<dbReference type="InterPro" id="IPR045863">
    <property type="entry name" value="CorA_TM1_TM2"/>
</dbReference>
<evidence type="ECO:0008006" key="8">
    <source>
        <dbReference type="Google" id="ProtNLM"/>
    </source>
</evidence>
<feature type="transmembrane region" description="Helical" evidence="5">
    <location>
        <begin position="406"/>
        <end position="430"/>
    </location>
</feature>
<evidence type="ECO:0000313" key="6">
    <source>
        <dbReference type="EMBL" id="KAI3540130.1"/>
    </source>
</evidence>
<evidence type="ECO:0000256" key="1">
    <source>
        <dbReference type="ARBA" id="ARBA00004141"/>
    </source>
</evidence>
<proteinExistence type="predicted"/>
<evidence type="ECO:0000256" key="3">
    <source>
        <dbReference type="ARBA" id="ARBA00022989"/>
    </source>
</evidence>
<dbReference type="GO" id="GO:0016020">
    <property type="term" value="C:membrane"/>
    <property type="evidence" value="ECO:0007669"/>
    <property type="project" value="UniProtKB-SubCell"/>
</dbReference>
<dbReference type="AlphaFoldDB" id="A0A9Q0B1G8"/>
<dbReference type="EMBL" id="SDAQ01000093">
    <property type="protein sequence ID" value="KAI3540130.1"/>
    <property type="molecule type" value="Genomic_DNA"/>
</dbReference>
<feature type="transmembrane region" description="Helical" evidence="5">
    <location>
        <begin position="442"/>
        <end position="465"/>
    </location>
</feature>
<keyword evidence="2 5" id="KW-0812">Transmembrane</keyword>
<keyword evidence="7" id="KW-1185">Reference proteome</keyword>
<keyword evidence="4 5" id="KW-0472">Membrane</keyword>
<keyword evidence="3 5" id="KW-1133">Transmembrane helix</keyword>
<organism evidence="6 7">
    <name type="scientific">Colletotrichum abscissum</name>
    <dbReference type="NCBI Taxonomy" id="1671311"/>
    <lineage>
        <taxon>Eukaryota</taxon>
        <taxon>Fungi</taxon>
        <taxon>Dikarya</taxon>
        <taxon>Ascomycota</taxon>
        <taxon>Pezizomycotina</taxon>
        <taxon>Sordariomycetes</taxon>
        <taxon>Hypocreomycetidae</taxon>
        <taxon>Glomerellales</taxon>
        <taxon>Glomerellaceae</taxon>
        <taxon>Colletotrichum</taxon>
        <taxon>Colletotrichum acutatum species complex</taxon>
    </lineage>
</organism>
<name>A0A9Q0B1G8_9PEZI</name>
<gene>
    <name evidence="6" type="ORF">CABS02_11176</name>
</gene>